<evidence type="ECO:0000313" key="8">
    <source>
        <dbReference type="EMBL" id="TCK46980.1"/>
    </source>
</evidence>
<evidence type="ECO:0000256" key="4">
    <source>
        <dbReference type="ARBA" id="ARBA00022989"/>
    </source>
</evidence>
<feature type="transmembrane region" description="Helical" evidence="6">
    <location>
        <begin position="12"/>
        <end position="30"/>
    </location>
</feature>
<feature type="transmembrane region" description="Helical" evidence="6">
    <location>
        <begin position="190"/>
        <end position="210"/>
    </location>
</feature>
<dbReference type="OrthoDB" id="7348996at2"/>
<feature type="transmembrane region" description="Helical" evidence="6">
    <location>
        <begin position="42"/>
        <end position="64"/>
    </location>
</feature>
<evidence type="ECO:0000256" key="1">
    <source>
        <dbReference type="ARBA" id="ARBA00004651"/>
    </source>
</evidence>
<feature type="domain" description="VTT" evidence="7">
    <location>
        <begin position="67"/>
        <end position="182"/>
    </location>
</feature>
<comment type="caution">
    <text evidence="8">The sequence shown here is derived from an EMBL/GenBank/DDBJ whole genome shotgun (WGS) entry which is preliminary data.</text>
</comment>
<evidence type="ECO:0000256" key="5">
    <source>
        <dbReference type="ARBA" id="ARBA00023136"/>
    </source>
</evidence>
<feature type="transmembrane region" description="Helical" evidence="6">
    <location>
        <begin position="135"/>
        <end position="160"/>
    </location>
</feature>
<evidence type="ECO:0000256" key="6">
    <source>
        <dbReference type="RuleBase" id="RU366058"/>
    </source>
</evidence>
<keyword evidence="4 6" id="KW-1133">Transmembrane helix</keyword>
<feature type="transmembrane region" description="Helical" evidence="6">
    <location>
        <begin position="167"/>
        <end position="184"/>
    </location>
</feature>
<protein>
    <recommendedName>
        <fullName evidence="6">TVP38/TMEM64 family membrane protein</fullName>
    </recommendedName>
</protein>
<evidence type="ECO:0000313" key="9">
    <source>
        <dbReference type="Proteomes" id="UP000295565"/>
    </source>
</evidence>
<proteinExistence type="inferred from homology"/>
<dbReference type="Pfam" id="PF09335">
    <property type="entry name" value="VTT_dom"/>
    <property type="match status" value="1"/>
</dbReference>
<keyword evidence="3 6" id="KW-0812">Transmembrane</keyword>
<dbReference type="Proteomes" id="UP000295565">
    <property type="component" value="Unassembled WGS sequence"/>
</dbReference>
<reference evidence="8 9" key="1">
    <citation type="submission" date="2019-03" db="EMBL/GenBank/DDBJ databases">
        <title>Genomic Encyclopedia of Type Strains, Phase IV (KMG-IV): sequencing the most valuable type-strain genomes for metagenomic binning, comparative biology and taxonomic classification.</title>
        <authorList>
            <person name="Goeker M."/>
        </authorList>
    </citation>
    <scope>NUCLEOTIDE SEQUENCE [LARGE SCALE GENOMIC DNA]</scope>
    <source>
        <strain evidence="8 9">DSM 18577</strain>
    </source>
</reference>
<dbReference type="GO" id="GO:0005886">
    <property type="term" value="C:plasma membrane"/>
    <property type="evidence" value="ECO:0007669"/>
    <property type="project" value="UniProtKB-SubCell"/>
</dbReference>
<dbReference type="EMBL" id="SMGD01000016">
    <property type="protein sequence ID" value="TCK46980.1"/>
    <property type="molecule type" value="Genomic_DNA"/>
</dbReference>
<dbReference type="PANTHER" id="PTHR12677:SF59">
    <property type="entry name" value="GOLGI APPARATUS MEMBRANE PROTEIN TVP38-RELATED"/>
    <property type="match status" value="1"/>
</dbReference>
<feature type="transmembrane region" description="Helical" evidence="6">
    <location>
        <begin position="76"/>
        <end position="103"/>
    </location>
</feature>
<comment type="similarity">
    <text evidence="6">Belongs to the TVP38/TMEM64 family.</text>
</comment>
<dbReference type="RefSeq" id="WP_131913876.1">
    <property type="nucleotide sequence ID" value="NZ_OU594967.1"/>
</dbReference>
<evidence type="ECO:0000256" key="3">
    <source>
        <dbReference type="ARBA" id="ARBA00022692"/>
    </source>
</evidence>
<dbReference type="PANTHER" id="PTHR12677">
    <property type="entry name" value="GOLGI APPARATUS MEMBRANE PROTEIN TVP38-RELATED"/>
    <property type="match status" value="1"/>
</dbReference>
<dbReference type="InterPro" id="IPR032816">
    <property type="entry name" value="VTT_dom"/>
</dbReference>
<evidence type="ECO:0000259" key="7">
    <source>
        <dbReference type="Pfam" id="PF09335"/>
    </source>
</evidence>
<keyword evidence="5 6" id="KW-0472">Membrane</keyword>
<keyword evidence="2 6" id="KW-1003">Cell membrane</keyword>
<gene>
    <name evidence="8" type="ORF">EV690_3133</name>
</gene>
<name>A0A4R1J901_9GAMM</name>
<comment type="subcellular location">
    <subcellularLocation>
        <location evidence="1 6">Cell membrane</location>
        <topology evidence="1 6">Multi-pass membrane protein</topology>
    </subcellularLocation>
</comment>
<dbReference type="InterPro" id="IPR015414">
    <property type="entry name" value="TMEM64"/>
</dbReference>
<sequence length="224" mass="24413">MIQKTKRGLKIVLLLAILVAIFFEINNPFWQHLADHRWMSHYIRSGGMGAVLSVLLFGVVFTGLGGPRQLMAAMLGYVFGAVLGIGASLLCSLLGASCAYSLARFGLRASLEHRFGSKLGKFHNLVKHQPFLKVLLLRLLPVGSNIITNLLSGCVALRFLPFIAGSALGYLPQTIIFALAGSGFGKADKYQLTISIVLGIVSLLVGGWLYRSHMQRKVENMIKD</sequence>
<organism evidence="8 9">
    <name type="scientific">Celerinatantimonas diazotrophica</name>
    <dbReference type="NCBI Taxonomy" id="412034"/>
    <lineage>
        <taxon>Bacteria</taxon>
        <taxon>Pseudomonadati</taxon>
        <taxon>Pseudomonadota</taxon>
        <taxon>Gammaproteobacteria</taxon>
        <taxon>Celerinatantimonadaceae</taxon>
        <taxon>Celerinatantimonas</taxon>
    </lineage>
</organism>
<keyword evidence="9" id="KW-1185">Reference proteome</keyword>
<dbReference type="AlphaFoldDB" id="A0A4R1J901"/>
<accession>A0A4R1J901</accession>
<evidence type="ECO:0000256" key="2">
    <source>
        <dbReference type="ARBA" id="ARBA00022475"/>
    </source>
</evidence>